<gene>
    <name evidence="1" type="ORF">N328_11684</name>
</gene>
<name>A0A093H5T4_GAVST</name>
<keyword evidence="2" id="KW-1185">Reference proteome</keyword>
<evidence type="ECO:0000313" key="1">
    <source>
        <dbReference type="EMBL" id="KFV50078.1"/>
    </source>
</evidence>
<dbReference type="AlphaFoldDB" id="A0A093H5T4"/>
<feature type="non-terminal residue" evidence="1">
    <location>
        <position position="1"/>
    </location>
</feature>
<dbReference type="EMBL" id="KK618866">
    <property type="protein sequence ID" value="KFV50078.1"/>
    <property type="molecule type" value="Genomic_DNA"/>
</dbReference>
<organism evidence="1 2">
    <name type="scientific">Gavia stellata</name>
    <name type="common">Red-throated diver</name>
    <name type="synonym">Colymbus stellatus</name>
    <dbReference type="NCBI Taxonomy" id="37040"/>
    <lineage>
        <taxon>Eukaryota</taxon>
        <taxon>Metazoa</taxon>
        <taxon>Chordata</taxon>
        <taxon>Craniata</taxon>
        <taxon>Vertebrata</taxon>
        <taxon>Euteleostomi</taxon>
        <taxon>Archelosauria</taxon>
        <taxon>Archosauria</taxon>
        <taxon>Dinosauria</taxon>
        <taxon>Saurischia</taxon>
        <taxon>Theropoda</taxon>
        <taxon>Coelurosauria</taxon>
        <taxon>Aves</taxon>
        <taxon>Neognathae</taxon>
        <taxon>Neoaves</taxon>
        <taxon>Aequornithes</taxon>
        <taxon>Gaviiformes</taxon>
        <taxon>Gaviidae</taxon>
        <taxon>Gavia</taxon>
    </lineage>
</organism>
<proteinExistence type="predicted"/>
<sequence>WGIRTGWQGSPESSSRVLCAQEVLINTMCVRCLIVTAGAIQQCGLNLYNQALLQNALMKQSCWRVEIQRVNNKSSNLKQIVSPGSISFVMKSALDF</sequence>
<accession>A0A093H5T4</accession>
<feature type="non-terminal residue" evidence="1">
    <location>
        <position position="96"/>
    </location>
</feature>
<evidence type="ECO:0000313" key="2">
    <source>
        <dbReference type="Proteomes" id="UP000054313"/>
    </source>
</evidence>
<reference evidence="1 2" key="1">
    <citation type="submission" date="2014-04" db="EMBL/GenBank/DDBJ databases">
        <title>Genome evolution of avian class.</title>
        <authorList>
            <person name="Zhang G."/>
            <person name="Li C."/>
        </authorList>
    </citation>
    <scope>NUCLEOTIDE SEQUENCE [LARGE SCALE GENOMIC DNA]</scope>
    <source>
        <strain evidence="1">BGI_N328</strain>
    </source>
</reference>
<protein>
    <submittedName>
        <fullName evidence="1">Uncharacterized protein</fullName>
    </submittedName>
</protein>
<dbReference type="Proteomes" id="UP000054313">
    <property type="component" value="Unassembled WGS sequence"/>
</dbReference>